<protein>
    <recommendedName>
        <fullName evidence="1 10">Valine--tRNA ligase</fullName>
        <ecNumber evidence="1 10">6.1.1.9</ecNumber>
    </recommendedName>
</protein>
<evidence type="ECO:0000256" key="1">
    <source>
        <dbReference type="ARBA" id="ARBA00013169"/>
    </source>
</evidence>
<dbReference type="SUPFAM" id="SSF50677">
    <property type="entry name" value="ValRS/IleRS/LeuRS editing domain"/>
    <property type="match status" value="1"/>
</dbReference>
<dbReference type="FunFam" id="3.90.740.10:FF:000003">
    <property type="entry name" value="Valine--tRNA ligase"/>
    <property type="match status" value="1"/>
</dbReference>
<dbReference type="PANTHER" id="PTHR11946:SF93">
    <property type="entry name" value="VALINE--TRNA LIGASE, CHLOROPLASTIC_MITOCHONDRIAL 2"/>
    <property type="match status" value="1"/>
</dbReference>
<feature type="non-terminal residue" evidence="13">
    <location>
        <position position="1"/>
    </location>
</feature>
<keyword evidence="8" id="KW-0030">Aminoacyl-tRNA synthetase</keyword>
<evidence type="ECO:0000256" key="9">
    <source>
        <dbReference type="ARBA" id="ARBA00047552"/>
    </source>
</evidence>
<dbReference type="FunFam" id="3.40.50.620:FF:000098">
    <property type="entry name" value="Valine--tRNA ligase"/>
    <property type="match status" value="1"/>
</dbReference>
<dbReference type="InterPro" id="IPR009008">
    <property type="entry name" value="Val/Leu/Ile-tRNA-synth_edit"/>
</dbReference>
<comment type="caution">
    <text evidence="13">The sequence shown here is derived from an EMBL/GenBank/DDBJ whole genome shotgun (WGS) entry which is preliminary data.</text>
</comment>
<dbReference type="InterPro" id="IPR002303">
    <property type="entry name" value="Valyl-tRNA_ligase"/>
</dbReference>
<dbReference type="GO" id="GO:0005524">
    <property type="term" value="F:ATP binding"/>
    <property type="evidence" value="ECO:0007669"/>
    <property type="project" value="UniProtKB-KW"/>
</dbReference>
<evidence type="ECO:0000256" key="8">
    <source>
        <dbReference type="ARBA" id="ARBA00023146"/>
    </source>
</evidence>
<sequence>TLQDILTRFKRMQGYETLWLPGTDHAGIATQNVVEKGLAKEGLSRQKLGREKFLERVWQWKEKYGERIFSQLRGLGASCSWKDKSFTMDKEHSAAVRKVFVQLYKEGYIYRGDYIINWCPRCETALSDIEVEYEEIKGKLYYIRYPFKEKEGKDYLVVATTRPETMLGDTGVAVNPGDERFKKLGKKHLILPLVGRVLPLILDEYVDPEFGTGALKVTPAHDPNDFLMGKKHELAFINVLNKDGTINENGGIYQGLDRYECRRKLLADLKQQNYLEKVEDYTYRIGSCYRCQTPVEPYLSRQWFVRMKDLAREAIRLVKEKQIEFVPPHWKKNYLGWLENIHDWCISRQIWWGHQLPVWYCEDCGEPTVAEETPESCSACGKIELKQDEDVLDTWFSSSLWPFTTLGWPKGGEKLEKFYPTSVLCTAWEILFFWVARMIMMGFKFTGKVPFYKVYIHPLIGDEKRQKMSKSKGNVIDPLKIMGDYGTDALRFSLVSPQSDSPYLPFSKDRVRGYRNFANKIWNASRFVLMNLEDFRPREKLEDLKSVRLSDKWILSRYSSLVKEVTSHLEHFKFSEAAHSLYQFIWGEFCDWYIELVKLRLSGKEGPSSRDTAQWILYYILKGTLKLLHPFMPFITEEIY</sequence>
<dbReference type="PRINTS" id="PR00986">
    <property type="entry name" value="TRNASYNTHVAL"/>
</dbReference>
<evidence type="ECO:0000313" key="14">
    <source>
        <dbReference type="Proteomes" id="UP000316360"/>
    </source>
</evidence>
<feature type="domain" description="Aminoacyl-tRNA synthetase class Ia" evidence="11">
    <location>
        <begin position="1"/>
        <end position="496"/>
    </location>
</feature>
<evidence type="ECO:0000256" key="3">
    <source>
        <dbReference type="ARBA" id="ARBA00022598"/>
    </source>
</evidence>
<keyword evidence="6" id="KW-0648">Protein biosynthesis</keyword>
<dbReference type="CDD" id="cd07962">
    <property type="entry name" value="Anticodon_Ia_Val"/>
    <property type="match status" value="1"/>
</dbReference>
<evidence type="ECO:0000256" key="2">
    <source>
        <dbReference type="ARBA" id="ARBA00022490"/>
    </source>
</evidence>
<reference evidence="13 14" key="1">
    <citation type="submission" date="2019-03" db="EMBL/GenBank/DDBJ databases">
        <title>Metabolic potential of uncultured bacteria and archaea associated with petroleum seepage in deep-sea sediments.</title>
        <authorList>
            <person name="Dong X."/>
            <person name="Hubert C."/>
        </authorList>
    </citation>
    <scope>NUCLEOTIDE SEQUENCE [LARGE SCALE GENOMIC DNA]</scope>
    <source>
        <strain evidence="13">E44_bin7</strain>
    </source>
</reference>
<dbReference type="InterPro" id="IPR014729">
    <property type="entry name" value="Rossmann-like_a/b/a_fold"/>
</dbReference>
<dbReference type="EC" id="6.1.1.9" evidence="1 10"/>
<dbReference type="SUPFAM" id="SSF52374">
    <property type="entry name" value="Nucleotidylyl transferase"/>
    <property type="match status" value="1"/>
</dbReference>
<feature type="domain" description="Methionyl/Valyl/Leucyl/Isoleucyl-tRNA synthetase anticodon-binding" evidence="12">
    <location>
        <begin position="551"/>
        <end position="640"/>
    </location>
</feature>
<keyword evidence="3 13" id="KW-0436">Ligase</keyword>
<evidence type="ECO:0000313" key="13">
    <source>
        <dbReference type="EMBL" id="TET11175.1"/>
    </source>
</evidence>
<dbReference type="SUPFAM" id="SSF47323">
    <property type="entry name" value="Anticodon-binding domain of a subclass of class I aminoacyl-tRNA synthetases"/>
    <property type="match status" value="1"/>
</dbReference>
<dbReference type="NCBIfam" id="TIGR00422">
    <property type="entry name" value="valS"/>
    <property type="match status" value="1"/>
</dbReference>
<proteinExistence type="predicted"/>
<accession>A0A523RZH9</accession>
<dbReference type="PANTHER" id="PTHR11946">
    <property type="entry name" value="VALYL-TRNA SYNTHETASES"/>
    <property type="match status" value="1"/>
</dbReference>
<evidence type="ECO:0000256" key="6">
    <source>
        <dbReference type="ARBA" id="ARBA00022917"/>
    </source>
</evidence>
<evidence type="ECO:0000259" key="12">
    <source>
        <dbReference type="Pfam" id="PF08264"/>
    </source>
</evidence>
<dbReference type="InterPro" id="IPR033705">
    <property type="entry name" value="Anticodon_Ia_Val"/>
</dbReference>
<gene>
    <name evidence="13" type="ORF">E3J84_03215</name>
</gene>
<evidence type="ECO:0000256" key="10">
    <source>
        <dbReference type="NCBIfam" id="TIGR00422"/>
    </source>
</evidence>
<evidence type="ECO:0000256" key="4">
    <source>
        <dbReference type="ARBA" id="ARBA00022741"/>
    </source>
</evidence>
<keyword evidence="4" id="KW-0547">Nucleotide-binding</keyword>
<name>A0A523RZH9_UNCAE</name>
<evidence type="ECO:0000256" key="7">
    <source>
        <dbReference type="ARBA" id="ARBA00023054"/>
    </source>
</evidence>
<keyword evidence="5" id="KW-0067">ATP-binding</keyword>
<dbReference type="InterPro" id="IPR009080">
    <property type="entry name" value="tRNAsynth_Ia_anticodon-bd"/>
</dbReference>
<dbReference type="Gene3D" id="3.90.740.10">
    <property type="entry name" value="Valyl/Leucyl/Isoleucyl-tRNA synthetase, editing domain"/>
    <property type="match status" value="1"/>
</dbReference>
<evidence type="ECO:0000256" key="5">
    <source>
        <dbReference type="ARBA" id="ARBA00022840"/>
    </source>
</evidence>
<dbReference type="InterPro" id="IPR002300">
    <property type="entry name" value="aa-tRNA-synth_Ia"/>
</dbReference>
<dbReference type="Gene3D" id="3.40.50.620">
    <property type="entry name" value="HUPs"/>
    <property type="match status" value="2"/>
</dbReference>
<dbReference type="CDD" id="cd00817">
    <property type="entry name" value="ValRS_core"/>
    <property type="match status" value="1"/>
</dbReference>
<keyword evidence="2" id="KW-0963">Cytoplasm</keyword>
<dbReference type="Pfam" id="PF08264">
    <property type="entry name" value="Anticodon_1"/>
    <property type="match status" value="1"/>
</dbReference>
<dbReference type="GO" id="GO:0005829">
    <property type="term" value="C:cytosol"/>
    <property type="evidence" value="ECO:0007669"/>
    <property type="project" value="TreeGrafter"/>
</dbReference>
<dbReference type="EMBL" id="SOKJ01000174">
    <property type="protein sequence ID" value="TET11175.1"/>
    <property type="molecule type" value="Genomic_DNA"/>
</dbReference>
<keyword evidence="7" id="KW-0175">Coiled coil</keyword>
<evidence type="ECO:0000259" key="11">
    <source>
        <dbReference type="Pfam" id="PF00133"/>
    </source>
</evidence>
<dbReference type="NCBIfam" id="NF004349">
    <property type="entry name" value="PRK05729.1"/>
    <property type="match status" value="1"/>
</dbReference>
<dbReference type="Pfam" id="PF00133">
    <property type="entry name" value="tRNA-synt_1"/>
    <property type="match status" value="1"/>
</dbReference>
<dbReference type="GO" id="GO:0002161">
    <property type="term" value="F:aminoacyl-tRNA deacylase activity"/>
    <property type="evidence" value="ECO:0007669"/>
    <property type="project" value="InterPro"/>
</dbReference>
<dbReference type="GO" id="GO:0006438">
    <property type="term" value="P:valyl-tRNA aminoacylation"/>
    <property type="evidence" value="ECO:0007669"/>
    <property type="project" value="UniProtKB-UniRule"/>
</dbReference>
<comment type="catalytic activity">
    <reaction evidence="9">
        <text>tRNA(Val) + L-valine + ATP = L-valyl-tRNA(Val) + AMP + diphosphate</text>
        <dbReference type="Rhea" id="RHEA:10704"/>
        <dbReference type="Rhea" id="RHEA-COMP:9672"/>
        <dbReference type="Rhea" id="RHEA-COMP:9708"/>
        <dbReference type="ChEBI" id="CHEBI:30616"/>
        <dbReference type="ChEBI" id="CHEBI:33019"/>
        <dbReference type="ChEBI" id="CHEBI:57762"/>
        <dbReference type="ChEBI" id="CHEBI:78442"/>
        <dbReference type="ChEBI" id="CHEBI:78537"/>
        <dbReference type="ChEBI" id="CHEBI:456215"/>
        <dbReference type="EC" id="6.1.1.9"/>
    </reaction>
</comment>
<dbReference type="AlphaFoldDB" id="A0A523RZH9"/>
<dbReference type="Gene3D" id="1.10.730.10">
    <property type="entry name" value="Isoleucyl-tRNA Synthetase, Domain 1"/>
    <property type="match status" value="1"/>
</dbReference>
<dbReference type="GO" id="GO:0004832">
    <property type="term" value="F:valine-tRNA ligase activity"/>
    <property type="evidence" value="ECO:0007669"/>
    <property type="project" value="UniProtKB-UniRule"/>
</dbReference>
<feature type="non-terminal residue" evidence="13">
    <location>
        <position position="640"/>
    </location>
</feature>
<dbReference type="Proteomes" id="UP000316360">
    <property type="component" value="Unassembled WGS sequence"/>
</dbReference>
<organism evidence="13 14">
    <name type="scientific">Aerophobetes bacterium</name>
    <dbReference type="NCBI Taxonomy" id="2030807"/>
    <lineage>
        <taxon>Bacteria</taxon>
        <taxon>Candidatus Aerophobota</taxon>
    </lineage>
</organism>
<dbReference type="InterPro" id="IPR013155">
    <property type="entry name" value="M/V/L/I-tRNA-synth_anticd-bd"/>
</dbReference>